<keyword evidence="1" id="KW-1133">Transmembrane helix</keyword>
<keyword evidence="1" id="KW-0812">Transmembrane</keyword>
<feature type="transmembrane region" description="Helical" evidence="1">
    <location>
        <begin position="20"/>
        <end position="40"/>
    </location>
</feature>
<comment type="caution">
    <text evidence="2">The sequence shown here is derived from an EMBL/GenBank/DDBJ whole genome shotgun (WGS) entry which is preliminary data.</text>
</comment>
<keyword evidence="1" id="KW-0472">Membrane</keyword>
<feature type="non-terminal residue" evidence="2">
    <location>
        <position position="1"/>
    </location>
</feature>
<dbReference type="Proteomes" id="UP000789405">
    <property type="component" value="Unassembled WGS sequence"/>
</dbReference>
<organism evidence="2 3">
    <name type="scientific">Dentiscutata erythropus</name>
    <dbReference type="NCBI Taxonomy" id="1348616"/>
    <lineage>
        <taxon>Eukaryota</taxon>
        <taxon>Fungi</taxon>
        <taxon>Fungi incertae sedis</taxon>
        <taxon>Mucoromycota</taxon>
        <taxon>Glomeromycotina</taxon>
        <taxon>Glomeromycetes</taxon>
        <taxon>Diversisporales</taxon>
        <taxon>Gigasporaceae</taxon>
        <taxon>Dentiscutata</taxon>
    </lineage>
</organism>
<dbReference type="EMBL" id="CAJVPY010005257">
    <property type="protein sequence ID" value="CAG8638944.1"/>
    <property type="molecule type" value="Genomic_DNA"/>
</dbReference>
<dbReference type="AlphaFoldDB" id="A0A9N9DKS7"/>
<name>A0A9N9DKS7_9GLOM</name>
<evidence type="ECO:0000256" key="1">
    <source>
        <dbReference type="SAM" id="Phobius"/>
    </source>
</evidence>
<evidence type="ECO:0000313" key="3">
    <source>
        <dbReference type="Proteomes" id="UP000789405"/>
    </source>
</evidence>
<accession>A0A9N9DKS7</accession>
<gene>
    <name evidence="2" type="ORF">DERYTH_LOCUS9548</name>
</gene>
<protein>
    <submittedName>
        <fullName evidence="2">10000_t:CDS:1</fullName>
    </submittedName>
</protein>
<evidence type="ECO:0000313" key="2">
    <source>
        <dbReference type="EMBL" id="CAG8638944.1"/>
    </source>
</evidence>
<keyword evidence="3" id="KW-1185">Reference proteome</keyword>
<sequence length="77" mass="9053">IECQETQEHELLEELWLVDIAQALITLTKSKILVFIYYLALQSLQRTCRNYIRSRAIELLIALAARHSMFLSEFKVI</sequence>
<reference evidence="2" key="1">
    <citation type="submission" date="2021-06" db="EMBL/GenBank/DDBJ databases">
        <authorList>
            <person name="Kallberg Y."/>
            <person name="Tangrot J."/>
            <person name="Rosling A."/>
        </authorList>
    </citation>
    <scope>NUCLEOTIDE SEQUENCE</scope>
    <source>
        <strain evidence="2">MA453B</strain>
    </source>
</reference>
<proteinExistence type="predicted"/>